<dbReference type="InterPro" id="IPR011200">
    <property type="entry name" value="UCP012608"/>
</dbReference>
<sequence length="326" mass="34673">MDAAHDVAARFARFARDEAPGRSALYAQWAAGVAADGDLCALLATIPATHRQPPLVFAVTRMLGAPEEDYPEWAMWVRTHASAVVAECSRRSLQTNEPLRCAALLPAFADIAGPLALLEIGASAGLCLYPDRYSYRYAPGPDLDPAEAVSPVVLHSAYRGDGPALRLPEVVWRAGIDLAPLDAADPADRGFLTSLVWPGEQARFERIEAALDLVAADPPVLVAGDATAPGVLEGVAALAPAGATLVVTLPGVLPHIPRAGRERIVETLDELGVRWVSIEPPGAMQSEAGRDRWNGFVLRRNGRVLAAVDPLGAFVEWHADREGIRG</sequence>
<evidence type="ECO:0008006" key="3">
    <source>
        <dbReference type="Google" id="ProtNLM"/>
    </source>
</evidence>
<proteinExistence type="predicted"/>
<dbReference type="STRING" id="370764.SAMN04489810_1693"/>
<name>A0A1G7YB24_9MICO</name>
<evidence type="ECO:0000313" key="2">
    <source>
        <dbReference type="Proteomes" id="UP000199009"/>
    </source>
</evidence>
<keyword evidence="2" id="KW-1185">Reference proteome</keyword>
<dbReference type="Pfam" id="PF10094">
    <property type="entry name" value="DUF2332"/>
    <property type="match status" value="1"/>
</dbReference>
<evidence type="ECO:0000313" key="1">
    <source>
        <dbReference type="EMBL" id="SDG93509.1"/>
    </source>
</evidence>
<reference evidence="1 2" key="1">
    <citation type="submission" date="2016-10" db="EMBL/GenBank/DDBJ databases">
        <authorList>
            <person name="de Groot N.N."/>
        </authorList>
    </citation>
    <scope>NUCLEOTIDE SEQUENCE [LARGE SCALE GENOMIC DNA]</scope>
    <source>
        <strain evidence="1 2">DSM 23142</strain>
    </source>
</reference>
<protein>
    <recommendedName>
        <fullName evidence="3">DUF2332 domain-containing protein</fullName>
    </recommendedName>
</protein>
<organism evidence="1 2">
    <name type="scientific">Microbacterium pygmaeum</name>
    <dbReference type="NCBI Taxonomy" id="370764"/>
    <lineage>
        <taxon>Bacteria</taxon>
        <taxon>Bacillati</taxon>
        <taxon>Actinomycetota</taxon>
        <taxon>Actinomycetes</taxon>
        <taxon>Micrococcales</taxon>
        <taxon>Microbacteriaceae</taxon>
        <taxon>Microbacterium</taxon>
    </lineage>
</organism>
<dbReference type="OrthoDB" id="8899077at2"/>
<dbReference type="AlphaFoldDB" id="A0A1G7YB24"/>
<dbReference type="Proteomes" id="UP000199009">
    <property type="component" value="Chromosome I"/>
</dbReference>
<dbReference type="EMBL" id="LT629692">
    <property type="protein sequence ID" value="SDG93509.1"/>
    <property type="molecule type" value="Genomic_DNA"/>
</dbReference>
<gene>
    <name evidence="1" type="ORF">SAMN04489810_1693</name>
</gene>
<dbReference type="RefSeq" id="WP_091488683.1">
    <property type="nucleotide sequence ID" value="NZ_LT629692.1"/>
</dbReference>
<accession>A0A1G7YB24</accession>